<keyword evidence="10" id="KW-1185">Reference proteome</keyword>
<feature type="transmembrane region" description="Helical" evidence="8">
    <location>
        <begin position="324"/>
        <end position="344"/>
    </location>
</feature>
<dbReference type="GO" id="GO:0044038">
    <property type="term" value="P:cell wall macromolecule biosynthetic process"/>
    <property type="evidence" value="ECO:0007669"/>
    <property type="project" value="TreeGrafter"/>
</dbReference>
<evidence type="ECO:0000256" key="6">
    <source>
        <dbReference type="ARBA" id="ARBA00023136"/>
    </source>
</evidence>
<keyword evidence="6 8" id="KW-0472">Membrane</keyword>
<dbReference type="AlphaFoldDB" id="A0A5K7X4A8"/>
<evidence type="ECO:0000256" key="1">
    <source>
        <dbReference type="ARBA" id="ARBA00004651"/>
    </source>
</evidence>
<accession>A0A5K7X4A8</accession>
<dbReference type="GO" id="GO:0009103">
    <property type="term" value="P:lipopolysaccharide biosynthetic process"/>
    <property type="evidence" value="ECO:0007669"/>
    <property type="project" value="TreeGrafter"/>
</dbReference>
<dbReference type="GO" id="GO:0071555">
    <property type="term" value="P:cell wall organization"/>
    <property type="evidence" value="ECO:0007669"/>
    <property type="project" value="TreeGrafter"/>
</dbReference>
<keyword evidence="7" id="KW-0479">Metal-binding</keyword>
<proteinExistence type="predicted"/>
<keyword evidence="4 8" id="KW-0812">Transmembrane</keyword>
<keyword evidence="3 9" id="KW-0808">Transferase</keyword>
<dbReference type="GO" id="GO:0005886">
    <property type="term" value="C:plasma membrane"/>
    <property type="evidence" value="ECO:0007669"/>
    <property type="project" value="UniProtKB-SubCell"/>
</dbReference>
<reference evidence="10" key="1">
    <citation type="submission" date="2019-10" db="EMBL/GenBank/DDBJ databases">
        <title>Lacipirellula parvula gen. nov., sp. nov., representing a lineage of planctomycetes widespread in freshwater anoxic habitats, and description of the family Lacipirellulaceae.</title>
        <authorList>
            <person name="Dedysh S.N."/>
            <person name="Kulichevskaya I.S."/>
            <person name="Beletsky A.V."/>
            <person name="Rakitin A.L."/>
            <person name="Mardanov A.V."/>
            <person name="Ivanova A.A."/>
            <person name="Saltykova V.X."/>
            <person name="Rijpstra W.I.C."/>
            <person name="Sinninghe Damste J.S."/>
            <person name="Ravin N.V."/>
        </authorList>
    </citation>
    <scope>NUCLEOTIDE SEQUENCE [LARGE SCALE GENOMIC DNA]</scope>
    <source>
        <strain evidence="10">PX69</strain>
    </source>
</reference>
<gene>
    <name evidence="9" type="ORF">PLANPX_0982</name>
</gene>
<evidence type="ECO:0000256" key="4">
    <source>
        <dbReference type="ARBA" id="ARBA00022692"/>
    </source>
</evidence>
<name>A0A5K7X4A8_9BACT</name>
<feature type="transmembrane region" description="Helical" evidence="8">
    <location>
        <begin position="297"/>
        <end position="318"/>
    </location>
</feature>
<feature type="transmembrane region" description="Helical" evidence="8">
    <location>
        <begin position="192"/>
        <end position="209"/>
    </location>
</feature>
<evidence type="ECO:0000256" key="8">
    <source>
        <dbReference type="SAM" id="Phobius"/>
    </source>
</evidence>
<evidence type="ECO:0000313" key="9">
    <source>
        <dbReference type="EMBL" id="BBO31370.1"/>
    </source>
</evidence>
<feature type="transmembrane region" description="Helical" evidence="8">
    <location>
        <begin position="6"/>
        <end position="26"/>
    </location>
</feature>
<dbReference type="PANTHER" id="PTHR22926:SF3">
    <property type="entry name" value="UNDECAPRENYL-PHOSPHATE ALPHA-N-ACETYLGLUCOSAMINYL 1-PHOSPHATE TRANSFERASE"/>
    <property type="match status" value="1"/>
</dbReference>
<dbReference type="GO" id="GO:0046872">
    <property type="term" value="F:metal ion binding"/>
    <property type="evidence" value="ECO:0007669"/>
    <property type="project" value="UniProtKB-KW"/>
</dbReference>
<dbReference type="Proteomes" id="UP000326837">
    <property type="component" value="Chromosome"/>
</dbReference>
<dbReference type="InterPro" id="IPR000715">
    <property type="entry name" value="Glycosyl_transferase_4"/>
</dbReference>
<organism evidence="9 10">
    <name type="scientific">Lacipirellula parvula</name>
    <dbReference type="NCBI Taxonomy" id="2650471"/>
    <lineage>
        <taxon>Bacteria</taxon>
        <taxon>Pseudomonadati</taxon>
        <taxon>Planctomycetota</taxon>
        <taxon>Planctomycetia</taxon>
        <taxon>Pirellulales</taxon>
        <taxon>Lacipirellulaceae</taxon>
        <taxon>Lacipirellula</taxon>
    </lineage>
</organism>
<evidence type="ECO:0000313" key="10">
    <source>
        <dbReference type="Proteomes" id="UP000326837"/>
    </source>
</evidence>
<comment type="cofactor">
    <cofactor evidence="7">
        <name>Mg(2+)</name>
        <dbReference type="ChEBI" id="CHEBI:18420"/>
    </cofactor>
</comment>
<comment type="subcellular location">
    <subcellularLocation>
        <location evidence="1">Cell membrane</location>
        <topology evidence="1">Multi-pass membrane protein</topology>
    </subcellularLocation>
</comment>
<dbReference type="Pfam" id="PF00953">
    <property type="entry name" value="Glycos_transf_4"/>
    <property type="match status" value="1"/>
</dbReference>
<feature type="transmembrane region" description="Helical" evidence="8">
    <location>
        <begin position="168"/>
        <end position="186"/>
    </location>
</feature>
<evidence type="ECO:0000256" key="7">
    <source>
        <dbReference type="PIRSR" id="PIRSR600715-1"/>
    </source>
</evidence>
<evidence type="ECO:0000256" key="5">
    <source>
        <dbReference type="ARBA" id="ARBA00022989"/>
    </source>
</evidence>
<keyword evidence="2" id="KW-1003">Cell membrane</keyword>
<dbReference type="KEGG" id="lpav:PLANPX_0982"/>
<feature type="binding site" evidence="7">
    <location>
        <position position="160"/>
    </location>
    <ligand>
        <name>Mg(2+)</name>
        <dbReference type="ChEBI" id="CHEBI:18420"/>
    </ligand>
</feature>
<dbReference type="GO" id="GO:0036380">
    <property type="term" value="F:UDP-N-acetylglucosamine-undecaprenyl-phosphate N-acetylglucosaminephosphotransferase activity"/>
    <property type="evidence" value="ECO:0007669"/>
    <property type="project" value="UniProtKB-EC"/>
</dbReference>
<feature type="transmembrane region" description="Helical" evidence="8">
    <location>
        <begin position="80"/>
        <end position="99"/>
    </location>
</feature>
<sequence>MQYVLTMSCIAAIVSYPLTHFVASLAQRWGFVDRPDGHHKSHKKPVSLGGGFAVFMAAVVTFAVEFFSSQNLQESLHDNAPFLAGLLLAGGWIVLLGLYDDRFGMKGRYKLLGQIVAALIVIGSGLEIKAFSLFGERIPLGYLSVPFTLFWLVGAINSLNLLDGIDGLATTIGIILCSAITVMALWFGQPAVAVVAAVFAGALLGFLRFNFPPASIFLGDAGSMLIGLIVGSLAIGASLKGPATVAMAAPLAIWSLPMFDSFVAILRRKLTGRSIYATDRGHLHHRLMARFGKNTRVLAVVALCCAVTCGGALLSMFMQNDLMAIGSVLLVICILVATQIFGHVEFMMLANRVKSVGMSFVKPSNGSGAWHSSVRLQGTREWDMLWQSLIEYAEKSRLVEVRIDLNLASIQEAYHASWKRRSSCERRELWRTEVPLFVNQHVVGRISICGERTDGALVCDVIGRVMDMLETVEVEIASLASTQSLPPQIAPVPAAPIEEVSSTPVGS</sequence>
<keyword evidence="7" id="KW-0460">Magnesium</keyword>
<dbReference type="EMBL" id="AP021861">
    <property type="protein sequence ID" value="BBO31370.1"/>
    <property type="molecule type" value="Genomic_DNA"/>
</dbReference>
<evidence type="ECO:0000256" key="3">
    <source>
        <dbReference type="ARBA" id="ARBA00022679"/>
    </source>
</evidence>
<feature type="transmembrane region" description="Helical" evidence="8">
    <location>
        <begin position="216"/>
        <end position="239"/>
    </location>
</feature>
<feature type="transmembrane region" description="Helical" evidence="8">
    <location>
        <begin position="140"/>
        <end position="161"/>
    </location>
</feature>
<keyword evidence="5 8" id="KW-1133">Transmembrane helix</keyword>
<feature type="binding site" evidence="7">
    <location>
        <position position="220"/>
    </location>
    <ligand>
        <name>Mg(2+)</name>
        <dbReference type="ChEBI" id="CHEBI:18420"/>
    </ligand>
</feature>
<dbReference type="EC" id="2.7.8.33" evidence="9"/>
<feature type="transmembrane region" description="Helical" evidence="8">
    <location>
        <begin position="245"/>
        <end position="266"/>
    </location>
</feature>
<feature type="transmembrane region" description="Helical" evidence="8">
    <location>
        <begin position="111"/>
        <end position="134"/>
    </location>
</feature>
<evidence type="ECO:0000256" key="2">
    <source>
        <dbReference type="ARBA" id="ARBA00022475"/>
    </source>
</evidence>
<dbReference type="PANTHER" id="PTHR22926">
    <property type="entry name" value="PHOSPHO-N-ACETYLMURAMOYL-PENTAPEPTIDE-TRANSFERASE"/>
    <property type="match status" value="1"/>
</dbReference>
<feature type="transmembrane region" description="Helical" evidence="8">
    <location>
        <begin position="46"/>
        <end position="68"/>
    </location>
</feature>
<dbReference type="CDD" id="cd06853">
    <property type="entry name" value="GT_WecA_like"/>
    <property type="match status" value="1"/>
</dbReference>
<protein>
    <submittedName>
        <fullName evidence="9">Undecaprenyl-phosphate alpha-N-acetylglucosaminyl 1-phosphate transferase</fullName>
        <ecNumber evidence="9">2.7.8.33</ecNumber>
    </submittedName>
</protein>